<dbReference type="Proteomes" id="UP000288587">
    <property type="component" value="Unassembled WGS sequence"/>
</dbReference>
<dbReference type="AlphaFoldDB" id="A0A3S2VEF7"/>
<organism evidence="2 3">
    <name type="scientific">Inhella crocodyli</name>
    <dbReference type="NCBI Taxonomy" id="2499851"/>
    <lineage>
        <taxon>Bacteria</taxon>
        <taxon>Pseudomonadati</taxon>
        <taxon>Pseudomonadota</taxon>
        <taxon>Betaproteobacteria</taxon>
        <taxon>Burkholderiales</taxon>
        <taxon>Sphaerotilaceae</taxon>
        <taxon>Inhella</taxon>
    </lineage>
</organism>
<feature type="transmembrane region" description="Helical" evidence="1">
    <location>
        <begin position="82"/>
        <end position="106"/>
    </location>
</feature>
<sequence>MDVHQRIAGLFLAMLSLFGWVTAAVLAAALLSFGPGANEPQLFWPWLFTLPIGLLIVGVALLWAFGALHAGVSLYRGRRSRALVPVAAIALLGFPLGTVAGVYALWSVWREQAPKLPPDWRHIASD</sequence>
<dbReference type="OrthoDB" id="8758239at2"/>
<reference evidence="2 3" key="1">
    <citation type="submission" date="2019-01" db="EMBL/GenBank/DDBJ databases">
        <authorList>
            <person name="Chen W.-M."/>
        </authorList>
    </citation>
    <scope>NUCLEOTIDE SEQUENCE [LARGE SCALE GENOMIC DNA]</scope>
    <source>
        <strain evidence="2 3">CCP-18</strain>
    </source>
</reference>
<protein>
    <submittedName>
        <fullName evidence="2">Uncharacterized protein</fullName>
    </submittedName>
</protein>
<gene>
    <name evidence="2" type="ORF">EOD73_12320</name>
</gene>
<name>A0A3S2VEF7_9BURK</name>
<evidence type="ECO:0000256" key="1">
    <source>
        <dbReference type="SAM" id="Phobius"/>
    </source>
</evidence>
<comment type="caution">
    <text evidence="2">The sequence shown here is derived from an EMBL/GenBank/DDBJ whole genome shotgun (WGS) entry which is preliminary data.</text>
</comment>
<dbReference type="EMBL" id="SACM01000003">
    <property type="protein sequence ID" value="RVT84901.1"/>
    <property type="molecule type" value="Genomic_DNA"/>
</dbReference>
<dbReference type="RefSeq" id="WP_127683303.1">
    <property type="nucleotide sequence ID" value="NZ_SACM01000003.1"/>
</dbReference>
<evidence type="ECO:0000313" key="3">
    <source>
        <dbReference type="Proteomes" id="UP000288587"/>
    </source>
</evidence>
<proteinExistence type="predicted"/>
<feature type="transmembrane region" description="Helical" evidence="1">
    <location>
        <begin position="7"/>
        <end position="31"/>
    </location>
</feature>
<keyword evidence="1" id="KW-1133">Transmembrane helix</keyword>
<evidence type="ECO:0000313" key="2">
    <source>
        <dbReference type="EMBL" id="RVT84901.1"/>
    </source>
</evidence>
<feature type="transmembrane region" description="Helical" evidence="1">
    <location>
        <begin position="43"/>
        <end position="70"/>
    </location>
</feature>
<accession>A0A3S2VEF7</accession>
<keyword evidence="1" id="KW-0472">Membrane</keyword>
<keyword evidence="3" id="KW-1185">Reference proteome</keyword>
<keyword evidence="1" id="KW-0812">Transmembrane</keyword>